<keyword evidence="4" id="KW-0808">Transferase</keyword>
<keyword evidence="5" id="KW-0547">Nucleotide-binding</keyword>
<dbReference type="GO" id="GO:0046983">
    <property type="term" value="F:protein dimerization activity"/>
    <property type="evidence" value="ECO:0007669"/>
    <property type="project" value="InterPro"/>
</dbReference>
<evidence type="ECO:0000256" key="8">
    <source>
        <dbReference type="ARBA" id="ARBA00023012"/>
    </source>
</evidence>
<dbReference type="InterPro" id="IPR011712">
    <property type="entry name" value="Sig_transdc_His_kin_sub3_dim/P"/>
</dbReference>
<evidence type="ECO:0000256" key="5">
    <source>
        <dbReference type="ARBA" id="ARBA00022741"/>
    </source>
</evidence>
<dbReference type="Gene3D" id="3.30.565.10">
    <property type="entry name" value="Histidine kinase-like ATPase, C-terminal domain"/>
    <property type="match status" value="1"/>
</dbReference>
<dbReference type="GO" id="GO:0005524">
    <property type="term" value="F:ATP binding"/>
    <property type="evidence" value="ECO:0007669"/>
    <property type="project" value="UniProtKB-KW"/>
</dbReference>
<comment type="catalytic activity">
    <reaction evidence="1">
        <text>ATP + protein L-histidine = ADP + protein N-phospho-L-histidine.</text>
        <dbReference type="EC" id="2.7.13.3"/>
    </reaction>
</comment>
<feature type="transmembrane region" description="Helical" evidence="10">
    <location>
        <begin position="156"/>
        <end position="174"/>
    </location>
</feature>
<proteinExistence type="predicted"/>
<feature type="coiled-coil region" evidence="9">
    <location>
        <begin position="177"/>
        <end position="204"/>
    </location>
</feature>
<evidence type="ECO:0000256" key="4">
    <source>
        <dbReference type="ARBA" id="ARBA00022679"/>
    </source>
</evidence>
<keyword evidence="10" id="KW-1133">Transmembrane helix</keyword>
<keyword evidence="13" id="KW-1185">Reference proteome</keyword>
<protein>
    <recommendedName>
        <fullName evidence="2">histidine kinase</fullName>
        <ecNumber evidence="2">2.7.13.3</ecNumber>
    </recommendedName>
</protein>
<dbReference type="EC" id="2.7.13.3" evidence="2"/>
<dbReference type="InterPro" id="IPR003594">
    <property type="entry name" value="HATPase_dom"/>
</dbReference>
<keyword evidence="8" id="KW-0902">Two-component regulatory system</keyword>
<keyword evidence="6 12" id="KW-0418">Kinase</keyword>
<evidence type="ECO:0000256" key="6">
    <source>
        <dbReference type="ARBA" id="ARBA00022777"/>
    </source>
</evidence>
<dbReference type="GO" id="GO:0000155">
    <property type="term" value="F:phosphorelay sensor kinase activity"/>
    <property type="evidence" value="ECO:0007669"/>
    <property type="project" value="InterPro"/>
</dbReference>
<name>A0A927MFR8_9ACTN</name>
<evidence type="ECO:0000256" key="2">
    <source>
        <dbReference type="ARBA" id="ARBA00012438"/>
    </source>
</evidence>
<feature type="transmembrane region" description="Helical" evidence="10">
    <location>
        <begin position="60"/>
        <end position="78"/>
    </location>
</feature>
<feature type="transmembrane region" description="Helical" evidence="10">
    <location>
        <begin position="84"/>
        <end position="101"/>
    </location>
</feature>
<dbReference type="EMBL" id="JADBEB010000001">
    <property type="protein sequence ID" value="MBE1490330.1"/>
    <property type="molecule type" value="Genomic_DNA"/>
</dbReference>
<dbReference type="GO" id="GO:0016020">
    <property type="term" value="C:membrane"/>
    <property type="evidence" value="ECO:0007669"/>
    <property type="project" value="InterPro"/>
</dbReference>
<accession>A0A927MFR8</accession>
<dbReference type="Pfam" id="PF07730">
    <property type="entry name" value="HisKA_3"/>
    <property type="match status" value="1"/>
</dbReference>
<dbReference type="RefSeq" id="WP_192769644.1">
    <property type="nucleotide sequence ID" value="NZ_JADBEB010000001.1"/>
</dbReference>
<evidence type="ECO:0000313" key="12">
    <source>
        <dbReference type="EMBL" id="MBE1490330.1"/>
    </source>
</evidence>
<dbReference type="PANTHER" id="PTHR24421:SF10">
    <property type="entry name" value="NITRATE_NITRITE SENSOR PROTEIN NARQ"/>
    <property type="match status" value="1"/>
</dbReference>
<dbReference type="InterPro" id="IPR036890">
    <property type="entry name" value="HATPase_C_sf"/>
</dbReference>
<feature type="transmembrane region" description="Helical" evidence="10">
    <location>
        <begin position="31"/>
        <end position="53"/>
    </location>
</feature>
<keyword evidence="10" id="KW-0472">Membrane</keyword>
<evidence type="ECO:0000313" key="13">
    <source>
        <dbReference type="Proteomes" id="UP000649753"/>
    </source>
</evidence>
<keyword evidence="9" id="KW-0175">Coiled coil</keyword>
<gene>
    <name evidence="12" type="ORF">H4W31_005968</name>
</gene>
<dbReference type="InterPro" id="IPR050482">
    <property type="entry name" value="Sensor_HK_TwoCompSys"/>
</dbReference>
<evidence type="ECO:0000256" key="1">
    <source>
        <dbReference type="ARBA" id="ARBA00000085"/>
    </source>
</evidence>
<dbReference type="Pfam" id="PF23539">
    <property type="entry name" value="DUF7134"/>
    <property type="match status" value="1"/>
</dbReference>
<evidence type="ECO:0000259" key="11">
    <source>
        <dbReference type="SMART" id="SM00387"/>
    </source>
</evidence>
<feature type="domain" description="Histidine kinase/HSP90-like ATPase" evidence="11">
    <location>
        <begin position="318"/>
        <end position="410"/>
    </location>
</feature>
<evidence type="ECO:0000256" key="9">
    <source>
        <dbReference type="SAM" id="Coils"/>
    </source>
</evidence>
<reference evidence="12" key="1">
    <citation type="submission" date="2020-10" db="EMBL/GenBank/DDBJ databases">
        <title>Sequencing the genomes of 1000 actinobacteria strains.</title>
        <authorList>
            <person name="Klenk H.-P."/>
        </authorList>
    </citation>
    <scope>NUCLEOTIDE SEQUENCE</scope>
    <source>
        <strain evidence="12">DSM 46832</strain>
    </source>
</reference>
<dbReference type="AlphaFoldDB" id="A0A927MFR8"/>
<evidence type="ECO:0000256" key="7">
    <source>
        <dbReference type="ARBA" id="ARBA00022840"/>
    </source>
</evidence>
<evidence type="ECO:0000256" key="10">
    <source>
        <dbReference type="SAM" id="Phobius"/>
    </source>
</evidence>
<sequence>MTRTDVPAPPGGTRDRWAWIRSGLTPRQRRWLAWDGLLAVAAIAVETVVAVTAPPELTPPGWPVALIWSIACAVPIALRRVAPWSAVALAVPAFTISVLTGSQPVTGSVTFVALTYTTAALLPLRQAALAAVLLWAPTLPAALAQRPPENLTQPSPAYVVFTQVLLALVCFFVGRTVHARRATIAALEERARVAEENQRSLADQAVADERRRIARELHDVVAHHVSVMGVLATGARRVLPRDPGVTDGALSTIEDTSRTTLRELRRLLDVLRTDAEPAADLSPQPGLAGIEALVEQVKEAGLPVTLRVDGTPGPLDPGVALTIFRIVQEALTNTLKHAGAATAQVRLSFGVYWMIVEVSDTGRGPSPEPERLGHGLVGMRERMALYGGTLRTGPRPGGGYRVYAKMPMEQLGAPISEGAS</sequence>
<keyword evidence="3" id="KW-0597">Phosphoprotein</keyword>
<dbReference type="SMART" id="SM00387">
    <property type="entry name" value="HATPase_c"/>
    <property type="match status" value="1"/>
</dbReference>
<keyword evidence="10" id="KW-0812">Transmembrane</keyword>
<dbReference type="InterPro" id="IPR055558">
    <property type="entry name" value="DUF7134"/>
</dbReference>
<dbReference type="PANTHER" id="PTHR24421">
    <property type="entry name" value="NITRATE/NITRITE SENSOR PROTEIN NARX-RELATED"/>
    <property type="match status" value="1"/>
</dbReference>
<feature type="transmembrane region" description="Helical" evidence="10">
    <location>
        <begin position="113"/>
        <end position="136"/>
    </location>
</feature>
<comment type="caution">
    <text evidence="12">The sequence shown here is derived from an EMBL/GenBank/DDBJ whole genome shotgun (WGS) entry which is preliminary data.</text>
</comment>
<dbReference type="Pfam" id="PF02518">
    <property type="entry name" value="HATPase_c"/>
    <property type="match status" value="1"/>
</dbReference>
<evidence type="ECO:0000256" key="3">
    <source>
        <dbReference type="ARBA" id="ARBA00022553"/>
    </source>
</evidence>
<dbReference type="CDD" id="cd16917">
    <property type="entry name" value="HATPase_UhpB-NarQ-NarX-like"/>
    <property type="match status" value="1"/>
</dbReference>
<dbReference type="Proteomes" id="UP000649753">
    <property type="component" value="Unassembled WGS sequence"/>
</dbReference>
<dbReference type="Gene3D" id="1.20.5.1930">
    <property type="match status" value="1"/>
</dbReference>
<dbReference type="SUPFAM" id="SSF55874">
    <property type="entry name" value="ATPase domain of HSP90 chaperone/DNA topoisomerase II/histidine kinase"/>
    <property type="match status" value="1"/>
</dbReference>
<organism evidence="12 13">
    <name type="scientific">Plantactinospora soyae</name>
    <dbReference type="NCBI Taxonomy" id="1544732"/>
    <lineage>
        <taxon>Bacteria</taxon>
        <taxon>Bacillati</taxon>
        <taxon>Actinomycetota</taxon>
        <taxon>Actinomycetes</taxon>
        <taxon>Micromonosporales</taxon>
        <taxon>Micromonosporaceae</taxon>
        <taxon>Plantactinospora</taxon>
    </lineage>
</organism>
<keyword evidence="7" id="KW-0067">ATP-binding</keyword>